<name>A0ABN7LWP9_9BURK</name>
<comment type="caution">
    <text evidence="1">The sequence shown here is derived from an EMBL/GenBank/DDBJ whole genome shotgun (WGS) entry which is preliminary data.</text>
</comment>
<organism evidence="1 2">
    <name type="scientific">Paraburkholderia nemoris</name>
    <dbReference type="NCBI Taxonomy" id="2793076"/>
    <lineage>
        <taxon>Bacteria</taxon>
        <taxon>Pseudomonadati</taxon>
        <taxon>Pseudomonadota</taxon>
        <taxon>Betaproteobacteria</taxon>
        <taxon>Burkholderiales</taxon>
        <taxon>Burkholderiaceae</taxon>
        <taxon>Paraburkholderia</taxon>
    </lineage>
</organism>
<keyword evidence="2" id="KW-1185">Reference proteome</keyword>
<evidence type="ECO:0000313" key="1">
    <source>
        <dbReference type="EMBL" id="CAE6773263.1"/>
    </source>
</evidence>
<dbReference type="Proteomes" id="UP000673821">
    <property type="component" value="Unassembled WGS sequence"/>
</dbReference>
<accession>A0ABN7LWP9</accession>
<protein>
    <submittedName>
        <fullName evidence="1">Uncharacterized protein</fullName>
    </submittedName>
</protein>
<proteinExistence type="predicted"/>
<gene>
    <name evidence="1" type="ORF">R69776_03944</name>
</gene>
<dbReference type="EMBL" id="CAJNBH010000011">
    <property type="protein sequence ID" value="CAE6773263.1"/>
    <property type="molecule type" value="Genomic_DNA"/>
</dbReference>
<sequence length="56" mass="6628">MKAPKLRSTRVVTGLRETNRRTRTWPVRGSMQYDTAAWLPMPQKDVQHERENAFID</sequence>
<reference evidence="1 2" key="1">
    <citation type="submission" date="2021-02" db="EMBL/GenBank/DDBJ databases">
        <authorList>
            <person name="Vanwijnsberghe S."/>
        </authorList>
    </citation>
    <scope>NUCLEOTIDE SEQUENCE [LARGE SCALE GENOMIC DNA]</scope>
    <source>
        <strain evidence="1 2">R-69776</strain>
    </source>
</reference>
<evidence type="ECO:0000313" key="2">
    <source>
        <dbReference type="Proteomes" id="UP000673821"/>
    </source>
</evidence>